<name>A0A4R3K6I3_9FIRM</name>
<feature type="transmembrane region" description="Helical" evidence="1">
    <location>
        <begin position="58"/>
        <end position="80"/>
    </location>
</feature>
<evidence type="ECO:0000313" key="3">
    <source>
        <dbReference type="Proteomes" id="UP000295188"/>
    </source>
</evidence>
<reference evidence="2 3" key="1">
    <citation type="submission" date="2019-03" db="EMBL/GenBank/DDBJ databases">
        <title>Genomic Encyclopedia of Type Strains, Phase IV (KMG-IV): sequencing the most valuable type-strain genomes for metagenomic binning, comparative biology and taxonomic classification.</title>
        <authorList>
            <person name="Goeker M."/>
        </authorList>
    </citation>
    <scope>NUCLEOTIDE SEQUENCE [LARGE SCALE GENOMIC DNA]</scope>
    <source>
        <strain evidence="2 3">DSM 20467</strain>
    </source>
</reference>
<keyword evidence="1" id="KW-0472">Membrane</keyword>
<keyword evidence="1" id="KW-0812">Transmembrane</keyword>
<gene>
    <name evidence="2" type="ORF">EDC37_11060</name>
</gene>
<evidence type="ECO:0000313" key="2">
    <source>
        <dbReference type="EMBL" id="TCS78425.1"/>
    </source>
</evidence>
<keyword evidence="1" id="KW-1133">Transmembrane helix</keyword>
<keyword evidence="3" id="KW-1185">Reference proteome</keyword>
<dbReference type="EMBL" id="SMAA01000010">
    <property type="protein sequence ID" value="TCS78425.1"/>
    <property type="molecule type" value="Genomic_DNA"/>
</dbReference>
<sequence>MKTKISVESVLTKQLCIDTAKYMIWHNVIFMFFLCIGIVLTLTFPVFIAMGYSAGGAFVANVGFIPGLALTIIILGAPWYMGKSMYKKNGNQLIKMTFEDMQITVNTKGKVIELAYNEIKKIKYTDKYLFISTKGPDSVVYVLPKKNFAKMDFDCFLAFLNEKISNLSDRI</sequence>
<dbReference type="RefSeq" id="WP_132549994.1">
    <property type="nucleotide sequence ID" value="NZ_SMAA01000010.1"/>
</dbReference>
<protein>
    <submittedName>
        <fullName evidence="2">YcxB-like protein</fullName>
    </submittedName>
</protein>
<dbReference type="AlphaFoldDB" id="A0A4R3K6I3"/>
<feature type="transmembrane region" description="Helical" evidence="1">
    <location>
        <begin position="28"/>
        <end position="52"/>
    </location>
</feature>
<comment type="caution">
    <text evidence="2">The sequence shown here is derived from an EMBL/GenBank/DDBJ whole genome shotgun (WGS) entry which is preliminary data.</text>
</comment>
<organism evidence="2 3">
    <name type="scientific">Pectinatus cerevisiiphilus</name>
    <dbReference type="NCBI Taxonomy" id="86956"/>
    <lineage>
        <taxon>Bacteria</taxon>
        <taxon>Bacillati</taxon>
        <taxon>Bacillota</taxon>
        <taxon>Negativicutes</taxon>
        <taxon>Selenomonadales</taxon>
        <taxon>Selenomonadaceae</taxon>
        <taxon>Pectinatus</taxon>
    </lineage>
</organism>
<dbReference type="Proteomes" id="UP000295188">
    <property type="component" value="Unassembled WGS sequence"/>
</dbReference>
<accession>A0A4R3K6I3</accession>
<evidence type="ECO:0000256" key="1">
    <source>
        <dbReference type="SAM" id="Phobius"/>
    </source>
</evidence>
<proteinExistence type="predicted"/>